<dbReference type="AlphaFoldDB" id="A0A8S9ZVV5"/>
<sequence length="185" mass="21577">MLIVEMEETFPRNNINSNKSKYLFIYTLGDSFGILTYYFSREKVITVFLIFKENLIKLTIHNTILAIGSPIIYGSFIICFFFKSRELSNRVTKEEKMVFIQVFIISMFNTFTGITYSYNMHYEVDGILPLMIAHFSWLHIHGFPPVIYLTLNKTVQTDTKTLLNKIYSRFKNSQNRVSTIGGFIG</sequence>
<comment type="caution">
    <text evidence="2">The sequence shown here is derived from an EMBL/GenBank/DDBJ whole genome shotgun (WGS) entry which is preliminary data.</text>
</comment>
<evidence type="ECO:0000313" key="3">
    <source>
        <dbReference type="Proteomes" id="UP000605970"/>
    </source>
</evidence>
<accession>A0A8S9ZVV5</accession>
<keyword evidence="1" id="KW-0472">Membrane</keyword>
<name>A0A8S9ZVV5_9BILA</name>
<dbReference type="InterPro" id="IPR019425">
    <property type="entry name" value="7TM_GPCR_serpentine_rcpt_Srt"/>
</dbReference>
<feature type="transmembrane region" description="Helical" evidence="1">
    <location>
        <begin position="21"/>
        <end position="40"/>
    </location>
</feature>
<dbReference type="Pfam" id="PF10321">
    <property type="entry name" value="7TM_GPCR_Srt"/>
    <property type="match status" value="1"/>
</dbReference>
<feature type="transmembrane region" description="Helical" evidence="1">
    <location>
        <begin position="60"/>
        <end position="82"/>
    </location>
</feature>
<dbReference type="OrthoDB" id="5843372at2759"/>
<dbReference type="PANTHER" id="PTHR23021:SF11">
    <property type="entry name" value="SERPENTINE RECEPTOR, CLASS T"/>
    <property type="match status" value="1"/>
</dbReference>
<keyword evidence="3" id="KW-1185">Reference proteome</keyword>
<organism evidence="2 3">
    <name type="scientific">Meloidogyne graminicola</name>
    <dbReference type="NCBI Taxonomy" id="189291"/>
    <lineage>
        <taxon>Eukaryota</taxon>
        <taxon>Metazoa</taxon>
        <taxon>Ecdysozoa</taxon>
        <taxon>Nematoda</taxon>
        <taxon>Chromadorea</taxon>
        <taxon>Rhabditida</taxon>
        <taxon>Tylenchina</taxon>
        <taxon>Tylenchomorpha</taxon>
        <taxon>Tylenchoidea</taxon>
        <taxon>Meloidogynidae</taxon>
        <taxon>Meloidogyninae</taxon>
        <taxon>Meloidogyne</taxon>
    </lineage>
</organism>
<feature type="transmembrane region" description="Helical" evidence="1">
    <location>
        <begin position="130"/>
        <end position="151"/>
    </location>
</feature>
<proteinExistence type="predicted"/>
<keyword evidence="1" id="KW-1133">Transmembrane helix</keyword>
<dbReference type="Proteomes" id="UP000605970">
    <property type="component" value="Unassembled WGS sequence"/>
</dbReference>
<gene>
    <name evidence="2" type="ORF">Mgra_00002818</name>
</gene>
<evidence type="ECO:0000313" key="2">
    <source>
        <dbReference type="EMBL" id="KAF7637843.1"/>
    </source>
</evidence>
<protein>
    <recommendedName>
        <fullName evidence="4">Serpentine receptor class gamma</fullName>
    </recommendedName>
</protein>
<feature type="transmembrane region" description="Helical" evidence="1">
    <location>
        <begin position="98"/>
        <end position="118"/>
    </location>
</feature>
<keyword evidence="1" id="KW-0812">Transmembrane</keyword>
<evidence type="ECO:0008006" key="4">
    <source>
        <dbReference type="Google" id="ProtNLM"/>
    </source>
</evidence>
<dbReference type="EMBL" id="JABEBT010000017">
    <property type="protein sequence ID" value="KAF7637843.1"/>
    <property type="molecule type" value="Genomic_DNA"/>
</dbReference>
<evidence type="ECO:0000256" key="1">
    <source>
        <dbReference type="SAM" id="Phobius"/>
    </source>
</evidence>
<dbReference type="PANTHER" id="PTHR23021">
    <property type="entry name" value="SERPENTINE RECEPTOR, CLASS T"/>
    <property type="match status" value="1"/>
</dbReference>
<reference evidence="2" key="1">
    <citation type="journal article" date="2020" name="Ecol. Evol.">
        <title>Genome structure and content of the rice root-knot nematode (Meloidogyne graminicola).</title>
        <authorList>
            <person name="Phan N.T."/>
            <person name="Danchin E.G.J."/>
            <person name="Klopp C."/>
            <person name="Perfus-Barbeoch L."/>
            <person name="Kozlowski D.K."/>
            <person name="Koutsovoulos G.D."/>
            <person name="Lopez-Roques C."/>
            <person name="Bouchez O."/>
            <person name="Zahm M."/>
            <person name="Besnard G."/>
            <person name="Bellafiore S."/>
        </authorList>
    </citation>
    <scope>NUCLEOTIDE SEQUENCE</scope>
    <source>
        <strain evidence="2">VN-18</strain>
    </source>
</reference>